<comment type="caution">
    <text evidence="4">The sequence shown here is derived from an EMBL/GenBank/DDBJ whole genome shotgun (WGS) entry which is preliminary data.</text>
</comment>
<feature type="domain" description="Methyltransferase" evidence="3">
    <location>
        <begin position="16"/>
        <end position="122"/>
    </location>
</feature>
<keyword evidence="5" id="KW-1185">Reference proteome</keyword>
<dbReference type="EMBL" id="JARBDR010000141">
    <property type="protein sequence ID" value="KAJ8320698.1"/>
    <property type="molecule type" value="Genomic_DNA"/>
</dbReference>
<keyword evidence="2" id="KW-0732">Signal</keyword>
<dbReference type="Proteomes" id="UP001217089">
    <property type="component" value="Unassembled WGS sequence"/>
</dbReference>
<protein>
    <recommendedName>
        <fullName evidence="3">Methyltransferase domain-containing protein</fullName>
    </recommendedName>
</protein>
<evidence type="ECO:0000313" key="5">
    <source>
        <dbReference type="Proteomes" id="UP001217089"/>
    </source>
</evidence>
<reference evidence="4 5" key="1">
    <citation type="submission" date="2022-12" db="EMBL/GenBank/DDBJ databases">
        <title>Chromosome-level genome of Tegillarca granosa.</title>
        <authorList>
            <person name="Kim J."/>
        </authorList>
    </citation>
    <scope>NUCLEOTIDE SEQUENCE [LARGE SCALE GENOMIC DNA]</scope>
    <source>
        <strain evidence="4">Teg-2019</strain>
        <tissue evidence="4">Adductor muscle</tissue>
    </source>
</reference>
<evidence type="ECO:0000313" key="4">
    <source>
        <dbReference type="EMBL" id="KAJ8320698.1"/>
    </source>
</evidence>
<proteinExistence type="predicted"/>
<dbReference type="InterPro" id="IPR025714">
    <property type="entry name" value="Methyltranfer_dom"/>
</dbReference>
<evidence type="ECO:0000256" key="1">
    <source>
        <dbReference type="SAM" id="Phobius"/>
    </source>
</evidence>
<accession>A0ABQ9FYB9</accession>
<keyword evidence="1" id="KW-0812">Transmembrane</keyword>
<dbReference type="PANTHER" id="PTHR32026">
    <property type="entry name" value="METHYLTRANSFERASE-LIKE PROTEIN 24"/>
    <property type="match status" value="1"/>
</dbReference>
<dbReference type="PANTHER" id="PTHR32026:SF10">
    <property type="entry name" value="METHYLTRANSFERASE-LIKE PROTEIN 24-RELATED"/>
    <property type="match status" value="1"/>
</dbReference>
<feature type="transmembrane region" description="Helical" evidence="1">
    <location>
        <begin position="183"/>
        <end position="201"/>
    </location>
</feature>
<keyword evidence="1" id="KW-1133">Transmembrane helix</keyword>
<evidence type="ECO:0000259" key="3">
    <source>
        <dbReference type="Pfam" id="PF13383"/>
    </source>
</evidence>
<organism evidence="4 5">
    <name type="scientific">Tegillarca granosa</name>
    <name type="common">Malaysian cockle</name>
    <name type="synonym">Anadara granosa</name>
    <dbReference type="NCBI Taxonomy" id="220873"/>
    <lineage>
        <taxon>Eukaryota</taxon>
        <taxon>Metazoa</taxon>
        <taxon>Spiralia</taxon>
        <taxon>Lophotrochozoa</taxon>
        <taxon>Mollusca</taxon>
        <taxon>Bivalvia</taxon>
        <taxon>Autobranchia</taxon>
        <taxon>Pteriomorphia</taxon>
        <taxon>Arcoida</taxon>
        <taxon>Arcoidea</taxon>
        <taxon>Arcidae</taxon>
        <taxon>Tegillarca</taxon>
    </lineage>
</organism>
<feature type="chain" id="PRO_5045638887" description="Methyltransferase domain-containing protein" evidence="2">
    <location>
        <begin position="17"/>
        <end position="330"/>
    </location>
</feature>
<name>A0ABQ9FYB9_TEGGR</name>
<keyword evidence="1" id="KW-0472">Membrane</keyword>
<dbReference type="Pfam" id="PF13383">
    <property type="entry name" value="Methyltransf_22"/>
    <property type="match status" value="1"/>
</dbReference>
<feature type="signal peptide" evidence="2">
    <location>
        <begin position="1"/>
        <end position="16"/>
    </location>
</feature>
<evidence type="ECO:0000256" key="2">
    <source>
        <dbReference type="SAM" id="SignalP"/>
    </source>
</evidence>
<dbReference type="InterPro" id="IPR026913">
    <property type="entry name" value="METTL24"/>
</dbReference>
<gene>
    <name evidence="4" type="ORF">KUTeg_002285</name>
</gene>
<sequence length="330" mass="38353">MFVLLTFLILKTYIINNDFSFDDAISKKYGCTVHCFDPSMRRKDFKRSEKIFFHNTGLSNKNSTKGWKMLTLMSMRRELGHVSSPIDVLKIDIEQWEHATVPEMVASGGMKGIKQFAIEIHIDLGHIGQKRDPSLQKYIIVLKFLKDLYDAGFRIVHHHCNPTCVFKFKESGIKGCSCHEVSFVNINLLVSLILLFCYICIYTKVHQAQKKNCDKEPVEKQLTLESFQSFMSDYKIEQETLIRVTVQSAILPLVDKFSYIQSKMDENSKHIEVNSLRIKEVEDDLMVVKSEAEELHKSMTFGLEKIIDIETHKSKEWDINRELKDRLEDT</sequence>